<keyword evidence="4" id="KW-1185">Reference proteome</keyword>
<dbReference type="InterPro" id="IPR022448">
    <property type="entry name" value="Quinoprotein_dehydrogenase"/>
</dbReference>
<evidence type="ECO:0000259" key="2">
    <source>
        <dbReference type="SMART" id="SM00062"/>
    </source>
</evidence>
<protein>
    <submittedName>
        <fullName evidence="3">Quinoprotein dehydrogenase-associated putative ABC transporter substrate-binding protein</fullName>
    </submittedName>
</protein>
<dbReference type="EMBL" id="JAGQDD010000026">
    <property type="protein sequence ID" value="MBQ0933330.1"/>
    <property type="molecule type" value="Genomic_DNA"/>
</dbReference>
<dbReference type="Pfam" id="PF00497">
    <property type="entry name" value="SBP_bac_3"/>
    <property type="match status" value="1"/>
</dbReference>
<reference evidence="3 4" key="1">
    <citation type="submission" date="2021-04" db="EMBL/GenBank/DDBJ databases">
        <title>The genome sequence of Ideonella sp. 3Y2.</title>
        <authorList>
            <person name="Liu Y."/>
        </authorList>
    </citation>
    <scope>NUCLEOTIDE SEQUENCE [LARGE SCALE GENOMIC DNA]</scope>
    <source>
        <strain evidence="3 4">3Y2</strain>
    </source>
</reference>
<evidence type="ECO:0000313" key="4">
    <source>
        <dbReference type="Proteomes" id="UP000676246"/>
    </source>
</evidence>
<proteinExistence type="predicted"/>
<dbReference type="Gene3D" id="3.40.190.10">
    <property type="entry name" value="Periplasmic binding protein-like II"/>
    <property type="match status" value="2"/>
</dbReference>
<accession>A0A941BDS9</accession>
<dbReference type="PANTHER" id="PTHR35936:SF17">
    <property type="entry name" value="ARGININE-BINDING EXTRACELLULAR PROTEIN ARTP"/>
    <property type="match status" value="1"/>
</dbReference>
<dbReference type="SMART" id="SM00062">
    <property type="entry name" value="PBPb"/>
    <property type="match status" value="1"/>
</dbReference>
<comment type="caution">
    <text evidence="3">The sequence shown here is derived from an EMBL/GenBank/DDBJ whole genome shotgun (WGS) entry which is preliminary data.</text>
</comment>
<evidence type="ECO:0000313" key="3">
    <source>
        <dbReference type="EMBL" id="MBQ0933330.1"/>
    </source>
</evidence>
<name>A0A941BDS9_9BURK</name>
<sequence length="251" mass="27279">MAVCADPAALPYSNQRQEGFENRIARLLADDLGATLRFTWNMQRRGFLRRTLNAGECDVVIGVPAGLQGLLTGRPYYASSFVFVTRTGQAVPQGFDDPVLRGQRIGVQVLGAEGANTPPVQALAQRGLAAQVRGFPMWGPEEDETPMAHLVDAVADGSIDMALVWGPYAGFFAQRHGAKLQVTPVLSDPRQPDLAFRYPMSLGVRRGDAALLQTLQSVLDRRAAEVRRILQEYGVPLVDSGDLQVAHLEGK</sequence>
<feature type="domain" description="Solute-binding protein family 3/N-terminal" evidence="2">
    <location>
        <begin position="3"/>
        <end position="236"/>
    </location>
</feature>
<dbReference type="SUPFAM" id="SSF53850">
    <property type="entry name" value="Periplasmic binding protein-like II"/>
    <property type="match status" value="1"/>
</dbReference>
<dbReference type="InterPro" id="IPR001638">
    <property type="entry name" value="Solute-binding_3/MltF_N"/>
</dbReference>
<dbReference type="NCBIfam" id="TIGR03871">
    <property type="entry name" value="ABC_peri_MoxJ_2"/>
    <property type="match status" value="1"/>
</dbReference>
<dbReference type="Proteomes" id="UP000676246">
    <property type="component" value="Unassembled WGS sequence"/>
</dbReference>
<dbReference type="AlphaFoldDB" id="A0A941BDS9"/>
<evidence type="ECO:0000256" key="1">
    <source>
        <dbReference type="ARBA" id="ARBA00022729"/>
    </source>
</evidence>
<gene>
    <name evidence="3" type="ORF">KAK03_22890</name>
</gene>
<keyword evidence="1" id="KW-0732">Signal</keyword>
<dbReference type="PANTHER" id="PTHR35936">
    <property type="entry name" value="MEMBRANE-BOUND LYTIC MUREIN TRANSGLYCOSYLASE F"/>
    <property type="match status" value="1"/>
</dbReference>
<organism evidence="3 4">
    <name type="scientific">Ideonella alba</name>
    <dbReference type="NCBI Taxonomy" id="2824118"/>
    <lineage>
        <taxon>Bacteria</taxon>
        <taxon>Pseudomonadati</taxon>
        <taxon>Pseudomonadota</taxon>
        <taxon>Betaproteobacteria</taxon>
        <taxon>Burkholderiales</taxon>
        <taxon>Sphaerotilaceae</taxon>
        <taxon>Ideonella</taxon>
    </lineage>
</organism>